<keyword evidence="2" id="KW-0732">Signal</keyword>
<evidence type="ECO:0000256" key="2">
    <source>
        <dbReference type="SAM" id="SignalP"/>
    </source>
</evidence>
<dbReference type="Proteomes" id="UP000026961">
    <property type="component" value="Chromosome 1"/>
</dbReference>
<dbReference type="STRING" id="40148.A0A0D9Y565"/>
<accession>A0A0D9Y565</accession>
<dbReference type="EnsemblPlants" id="OGLUM01G08300.1">
    <property type="protein sequence ID" value="OGLUM01G08300.1"/>
    <property type="gene ID" value="OGLUM01G08300"/>
</dbReference>
<dbReference type="Gramene" id="OGLUM01G08300.1">
    <property type="protein sequence ID" value="OGLUM01G08300.1"/>
    <property type="gene ID" value="OGLUM01G08300"/>
</dbReference>
<reference evidence="3" key="1">
    <citation type="submission" date="2013-08" db="EMBL/GenBank/DDBJ databases">
        <title>Oryza genome evolution.</title>
        <authorList>
            <person name="Wing R.A."/>
            <person name="Panaud O."/>
            <person name="Oliveira A.C."/>
        </authorList>
    </citation>
    <scope>NUCLEOTIDE SEQUENCE</scope>
</reference>
<dbReference type="HOGENOM" id="CLU_015101_17_0_1"/>
<name>A0A0D9Y565_9ORYZ</name>
<proteinExistence type="inferred from homology"/>
<protein>
    <submittedName>
        <fullName evidence="3">Uncharacterized protein</fullName>
    </submittedName>
</protein>
<feature type="chain" id="PRO_5002351207" evidence="2">
    <location>
        <begin position="20"/>
        <end position="87"/>
    </location>
</feature>
<dbReference type="PANTHER" id="PTHR22835">
    <property type="entry name" value="ZINC FINGER FYVE DOMAIN CONTAINING PROTEIN"/>
    <property type="match status" value="1"/>
</dbReference>
<evidence type="ECO:0000256" key="1">
    <source>
        <dbReference type="ARBA" id="ARBA00008668"/>
    </source>
</evidence>
<dbReference type="AlphaFoldDB" id="A0A0D9Y565"/>
<dbReference type="eggNOG" id="ENOG502QSMM">
    <property type="taxonomic scope" value="Eukaryota"/>
</dbReference>
<keyword evidence="4" id="KW-1185">Reference proteome</keyword>
<dbReference type="InterPro" id="IPR036514">
    <property type="entry name" value="SGNH_hydro_sf"/>
</dbReference>
<evidence type="ECO:0000313" key="4">
    <source>
        <dbReference type="Proteomes" id="UP000026961"/>
    </source>
</evidence>
<comment type="similarity">
    <text evidence="1">Belongs to the 'GDSL' lipolytic enzyme family.</text>
</comment>
<dbReference type="PANTHER" id="PTHR22835:SF681">
    <property type="entry name" value="OS01G0216300 PROTEIN"/>
    <property type="match status" value="1"/>
</dbReference>
<organism evidence="3">
    <name type="scientific">Oryza glumipatula</name>
    <dbReference type="NCBI Taxonomy" id="40148"/>
    <lineage>
        <taxon>Eukaryota</taxon>
        <taxon>Viridiplantae</taxon>
        <taxon>Streptophyta</taxon>
        <taxon>Embryophyta</taxon>
        <taxon>Tracheophyta</taxon>
        <taxon>Spermatophyta</taxon>
        <taxon>Magnoliopsida</taxon>
        <taxon>Liliopsida</taxon>
        <taxon>Poales</taxon>
        <taxon>Poaceae</taxon>
        <taxon>BOP clade</taxon>
        <taxon>Oryzoideae</taxon>
        <taxon>Oryzeae</taxon>
        <taxon>Oryzinae</taxon>
        <taxon>Oryza</taxon>
    </lineage>
</organism>
<dbReference type="Gene3D" id="3.40.50.1110">
    <property type="entry name" value="SGNH hydrolase"/>
    <property type="match status" value="1"/>
</dbReference>
<reference evidence="3" key="2">
    <citation type="submission" date="2015-04" db="UniProtKB">
        <authorList>
            <consortium name="EnsemblPlants"/>
        </authorList>
    </citation>
    <scope>IDENTIFICATION</scope>
</reference>
<reference evidence="3" key="3">
    <citation type="submission" date="2018-05" db="EMBL/GenBank/DDBJ databases">
        <title>OgluRS3 (Oryza glumaepatula Reference Sequence Version 3).</title>
        <authorList>
            <person name="Zhang J."/>
            <person name="Kudrna D."/>
            <person name="Lee S."/>
            <person name="Talag J."/>
            <person name="Welchert J."/>
            <person name="Wing R.A."/>
        </authorList>
    </citation>
    <scope>NUCLEOTIDE SEQUENCE [LARGE SCALE GENOMIC DNA]</scope>
</reference>
<sequence>MGWMWQGCAMFSASSRLRACCGCGGGGPYNYNATAACGFPGASACPDPAASISWDGIHLTEAAYARIAAGWLRGPYAHPPILAAVRQ</sequence>
<evidence type="ECO:0000313" key="3">
    <source>
        <dbReference type="EnsemblPlants" id="OGLUM01G08300.1"/>
    </source>
</evidence>
<feature type="signal peptide" evidence="2">
    <location>
        <begin position="1"/>
        <end position="19"/>
    </location>
</feature>